<dbReference type="PANTHER" id="PTHR31713:SF42">
    <property type="entry name" value="PROTEIN SAR DEFICIENT 1"/>
    <property type="match status" value="1"/>
</dbReference>
<reference evidence="12" key="1">
    <citation type="journal article" date="2015" name="Nat. Genet.">
        <title>The pineapple genome and the evolution of CAM photosynthesis.</title>
        <authorList>
            <person name="Ming R."/>
            <person name="VanBuren R."/>
            <person name="Wai C.M."/>
            <person name="Tang H."/>
            <person name="Schatz M.C."/>
            <person name="Bowers J.E."/>
            <person name="Lyons E."/>
            <person name="Wang M.L."/>
            <person name="Chen J."/>
            <person name="Biggers E."/>
            <person name="Zhang J."/>
            <person name="Huang L."/>
            <person name="Zhang L."/>
            <person name="Miao W."/>
            <person name="Zhang J."/>
            <person name="Ye Z."/>
            <person name="Miao C."/>
            <person name="Lin Z."/>
            <person name="Wang H."/>
            <person name="Zhou H."/>
            <person name="Yim W.C."/>
            <person name="Priest H.D."/>
            <person name="Zheng C."/>
            <person name="Woodhouse M."/>
            <person name="Edger P.P."/>
            <person name="Guyot R."/>
            <person name="Guo H.B."/>
            <person name="Guo H."/>
            <person name="Zheng G."/>
            <person name="Singh R."/>
            <person name="Sharma A."/>
            <person name="Min X."/>
            <person name="Zheng Y."/>
            <person name="Lee H."/>
            <person name="Gurtowski J."/>
            <person name="Sedlazeck F.J."/>
            <person name="Harkess A."/>
            <person name="McKain M.R."/>
            <person name="Liao Z."/>
            <person name="Fang J."/>
            <person name="Liu J."/>
            <person name="Zhang X."/>
            <person name="Zhang Q."/>
            <person name="Hu W."/>
            <person name="Qin Y."/>
            <person name="Wang K."/>
            <person name="Chen L.Y."/>
            <person name="Shirley N."/>
            <person name="Lin Y.R."/>
            <person name="Liu L.Y."/>
            <person name="Hernandez A.G."/>
            <person name="Wright C.L."/>
            <person name="Bulone V."/>
            <person name="Tuskan G.A."/>
            <person name="Heath K."/>
            <person name="Zee F."/>
            <person name="Moore P.H."/>
            <person name="Sunkar R."/>
            <person name="Leebens-Mack J.H."/>
            <person name="Mockler T."/>
            <person name="Bennetzen J.L."/>
            <person name="Freeling M."/>
            <person name="Sankoff D."/>
            <person name="Paterson A.H."/>
            <person name="Zhu X."/>
            <person name="Yang X."/>
            <person name="Smith J.A."/>
            <person name="Cushman J.C."/>
            <person name="Paull R.E."/>
            <person name="Yu Q."/>
        </authorList>
    </citation>
    <scope>NUCLEOTIDE SEQUENCE [LARGE SCALE GENOMIC DNA]</scope>
    <source>
        <strain evidence="12">cv. F153</strain>
    </source>
</reference>
<dbReference type="GO" id="GO:0005634">
    <property type="term" value="C:nucleus"/>
    <property type="evidence" value="ECO:0007669"/>
    <property type="project" value="UniProtKB-SubCell"/>
</dbReference>
<evidence type="ECO:0000256" key="4">
    <source>
        <dbReference type="ARBA" id="ARBA00023125"/>
    </source>
</evidence>
<dbReference type="RefSeq" id="XP_020097944.1">
    <property type="nucleotide sequence ID" value="XM_020242355.1"/>
</dbReference>
<feature type="domain" description="Calmodulin binding protein central" evidence="10">
    <location>
        <begin position="251"/>
        <end position="316"/>
    </location>
</feature>
<protein>
    <submittedName>
        <fullName evidence="13">Protein SAR DEFICIENT 1-like</fullName>
    </submittedName>
</protein>
<organism evidence="12 13">
    <name type="scientific">Ananas comosus</name>
    <name type="common">Pineapple</name>
    <name type="synonym">Ananas ananas</name>
    <dbReference type="NCBI Taxonomy" id="4615"/>
    <lineage>
        <taxon>Eukaryota</taxon>
        <taxon>Viridiplantae</taxon>
        <taxon>Streptophyta</taxon>
        <taxon>Embryophyta</taxon>
        <taxon>Tracheophyta</taxon>
        <taxon>Spermatophyta</taxon>
        <taxon>Magnoliopsida</taxon>
        <taxon>Liliopsida</taxon>
        <taxon>Poales</taxon>
        <taxon>Bromeliaceae</taxon>
        <taxon>Bromelioideae</taxon>
        <taxon>Ananas</taxon>
    </lineage>
</organism>
<evidence type="ECO:0000256" key="1">
    <source>
        <dbReference type="ARBA" id="ARBA00004123"/>
    </source>
</evidence>
<feature type="domain" description="Calmodulin binding protein-like N-terminal" evidence="9">
    <location>
        <begin position="89"/>
        <end position="238"/>
    </location>
</feature>
<evidence type="ECO:0000256" key="5">
    <source>
        <dbReference type="ARBA" id="ARBA00023159"/>
    </source>
</evidence>
<evidence type="ECO:0000256" key="7">
    <source>
        <dbReference type="ARBA" id="ARBA00023242"/>
    </source>
</evidence>
<dbReference type="OrthoDB" id="757051at2759"/>
<evidence type="ECO:0000256" key="8">
    <source>
        <dbReference type="SAM" id="MobiDB-lite"/>
    </source>
</evidence>
<dbReference type="Pfam" id="PF20452">
    <property type="entry name" value="Calmod_bind_C"/>
    <property type="match status" value="1"/>
</dbReference>
<name>A0A6P5FPL6_ANACO</name>
<evidence type="ECO:0000256" key="3">
    <source>
        <dbReference type="ARBA" id="ARBA00023015"/>
    </source>
</evidence>
<keyword evidence="7" id="KW-0539">Nucleus</keyword>
<gene>
    <name evidence="13" type="primary">LOC109716785</name>
</gene>
<keyword evidence="6" id="KW-0804">Transcription</keyword>
<dbReference type="InterPro" id="IPR012416">
    <property type="entry name" value="CBP60"/>
</dbReference>
<dbReference type="GO" id="GO:0043565">
    <property type="term" value="F:sequence-specific DNA binding"/>
    <property type="evidence" value="ECO:0007669"/>
    <property type="project" value="TreeGrafter"/>
</dbReference>
<dbReference type="AlphaFoldDB" id="A0A6P5FPL6"/>
<evidence type="ECO:0000313" key="12">
    <source>
        <dbReference type="Proteomes" id="UP000515123"/>
    </source>
</evidence>
<keyword evidence="5" id="KW-0010">Activator</keyword>
<feature type="domain" description="Calmodulin binding protein C-terminal" evidence="11">
    <location>
        <begin position="321"/>
        <end position="381"/>
    </location>
</feature>
<dbReference type="GO" id="GO:0080142">
    <property type="term" value="P:regulation of salicylic acid biosynthetic process"/>
    <property type="evidence" value="ECO:0007669"/>
    <property type="project" value="TreeGrafter"/>
</dbReference>
<keyword evidence="12" id="KW-1185">Reference proteome</keyword>
<evidence type="ECO:0000256" key="2">
    <source>
        <dbReference type="ARBA" id="ARBA00007214"/>
    </source>
</evidence>
<feature type="region of interest" description="Disordered" evidence="8">
    <location>
        <begin position="1"/>
        <end position="23"/>
    </location>
</feature>
<reference evidence="13" key="2">
    <citation type="submission" date="2025-08" db="UniProtKB">
        <authorList>
            <consortium name="RefSeq"/>
        </authorList>
    </citation>
    <scope>IDENTIFICATION</scope>
    <source>
        <tissue evidence="13">Leaf</tissue>
    </source>
</reference>
<dbReference type="Pfam" id="PF07887">
    <property type="entry name" value="Calmodulin_bind"/>
    <property type="match status" value="1"/>
</dbReference>
<sequence length="455" mass="52058">MAAKRLHSDSDHHPADKTDDKRMRRLPSFSTVIREAMMRKSLQNFFFTLEPLLRKVVQEEVERVLVLHTPRMLERPQQKQIEAMESSGMKLIFKSQPFLPIFTGSKVEDAENSPLQILLADTCSNGEYCSPLSYPSPLKLELVVLDGDFPPDGRENWTPAEFQKAILKERNGKRPLLTGDVNVILRDGIVMITELQFTDNSSWVRSRHFRIGVRVVPGSYDGPRIKEAMTEPFTVKDHRGELYRKHHPPYLGDEVWRLEKIGKDGAFHKKLALQHVNTVQDFLKLFEVDRHHLREILGAGMSDRMWEVTVNHAKECVLGDKIYVHRGPQCTLFLNPICQVVKIVFGDMSYDSTKELPRTQKNYVQQLVQEAYRQWDALEEAEGLFPGNIPLIPNESVMHEDSGILLNWNPNDTQGGGATDNYRVEGFEEDETPAGNWQVAYSGSTGWGYMHNMTG</sequence>
<dbReference type="Pfam" id="PF20451">
    <property type="entry name" value="Calmod_bind_M"/>
    <property type="match status" value="1"/>
</dbReference>
<dbReference type="GeneID" id="109716785"/>
<comment type="similarity">
    <text evidence="2">Belongs to the plant ACBP60 protein family.</text>
</comment>
<keyword evidence="4" id="KW-0238">DNA-binding</keyword>
<accession>A0A6P5FPL6</accession>
<evidence type="ECO:0000259" key="11">
    <source>
        <dbReference type="Pfam" id="PF20452"/>
    </source>
</evidence>
<proteinExistence type="inferred from homology"/>
<dbReference type="PANTHER" id="PTHR31713">
    <property type="entry name" value="OS02G0177800 PROTEIN"/>
    <property type="match status" value="1"/>
</dbReference>
<keyword evidence="3" id="KW-0805">Transcription regulation</keyword>
<comment type="subcellular location">
    <subcellularLocation>
        <location evidence="1">Nucleus</location>
    </subcellularLocation>
</comment>
<dbReference type="GO" id="GO:0003700">
    <property type="term" value="F:DNA-binding transcription factor activity"/>
    <property type="evidence" value="ECO:0007669"/>
    <property type="project" value="TreeGrafter"/>
</dbReference>
<evidence type="ECO:0000259" key="10">
    <source>
        <dbReference type="Pfam" id="PF20451"/>
    </source>
</evidence>
<dbReference type="InterPro" id="IPR046830">
    <property type="entry name" value="Calmod_bind_M"/>
</dbReference>
<dbReference type="Proteomes" id="UP000515123">
    <property type="component" value="Linkage group 10"/>
</dbReference>
<dbReference type="InterPro" id="IPR046829">
    <property type="entry name" value="Calmod_bind_C"/>
</dbReference>
<feature type="compositionally biased region" description="Basic and acidic residues" evidence="8">
    <location>
        <begin position="1"/>
        <end position="22"/>
    </location>
</feature>
<dbReference type="GO" id="GO:0005516">
    <property type="term" value="F:calmodulin binding"/>
    <property type="evidence" value="ECO:0007669"/>
    <property type="project" value="InterPro"/>
</dbReference>
<evidence type="ECO:0000259" key="9">
    <source>
        <dbReference type="Pfam" id="PF07887"/>
    </source>
</evidence>
<dbReference type="InterPro" id="IPR046831">
    <property type="entry name" value="Calmodulin_bind_N"/>
</dbReference>
<evidence type="ECO:0000256" key="6">
    <source>
        <dbReference type="ARBA" id="ARBA00023163"/>
    </source>
</evidence>
<evidence type="ECO:0000313" key="13">
    <source>
        <dbReference type="RefSeq" id="XP_020097944.1"/>
    </source>
</evidence>